<accession>A0A1F5XW54</accession>
<reference evidence="2 3" key="1">
    <citation type="journal article" date="2016" name="Nat. Commun.">
        <title>Thousands of microbial genomes shed light on interconnected biogeochemical processes in an aquifer system.</title>
        <authorList>
            <person name="Anantharaman K."/>
            <person name="Brown C.T."/>
            <person name="Hug L.A."/>
            <person name="Sharon I."/>
            <person name="Castelle C.J."/>
            <person name="Probst A.J."/>
            <person name="Thomas B.C."/>
            <person name="Singh A."/>
            <person name="Wilkins M.J."/>
            <person name="Karaoz U."/>
            <person name="Brodie E.L."/>
            <person name="Williams K.H."/>
            <person name="Hubbard S.S."/>
            <person name="Banfield J.F."/>
        </authorList>
    </citation>
    <scope>NUCLEOTIDE SEQUENCE [LARGE SCALE GENOMIC DNA]</scope>
</reference>
<comment type="caution">
    <text evidence="2">The sequence shown here is derived from an EMBL/GenBank/DDBJ whole genome shotgun (WGS) entry which is preliminary data.</text>
</comment>
<evidence type="ECO:0000313" key="3">
    <source>
        <dbReference type="Proteomes" id="UP000177334"/>
    </source>
</evidence>
<dbReference type="Pfam" id="PF15919">
    <property type="entry name" value="HicB_lk_antitox"/>
    <property type="match status" value="1"/>
</dbReference>
<dbReference type="Proteomes" id="UP000177334">
    <property type="component" value="Unassembled WGS sequence"/>
</dbReference>
<dbReference type="InterPro" id="IPR035069">
    <property type="entry name" value="TTHA1013/TTHA0281-like"/>
</dbReference>
<dbReference type="EMBL" id="MFIP01000017">
    <property type="protein sequence ID" value="OGF92083.1"/>
    <property type="molecule type" value="Genomic_DNA"/>
</dbReference>
<dbReference type="SUPFAM" id="SSF143100">
    <property type="entry name" value="TTHA1013/TTHA0281-like"/>
    <property type="match status" value="1"/>
</dbReference>
<organism evidence="2 3">
    <name type="scientific">Candidatus Giovannonibacteria bacterium RIFCSPLOWO2_12_FULL_43_26</name>
    <dbReference type="NCBI Taxonomy" id="1798363"/>
    <lineage>
        <taxon>Bacteria</taxon>
        <taxon>Candidatus Giovannoniibacteriota</taxon>
    </lineage>
</organism>
<sequence length="83" mass="9286">MKKREFAYKIEYEVDKKGKKVTAVIPELNHVSSFGDSFAEAEANVKEAALGYIEAVMKEKAEMPKPSFHSEGTYLKIFAPTNA</sequence>
<gene>
    <name evidence="2" type="ORF">A3H05_02735</name>
</gene>
<proteinExistence type="predicted"/>
<name>A0A1F5XW54_9BACT</name>
<dbReference type="Gene3D" id="3.30.160.250">
    <property type="match status" value="1"/>
</dbReference>
<protein>
    <recommendedName>
        <fullName evidence="1">HicB-like antitoxin of toxin-antitoxin system domain-containing protein</fullName>
    </recommendedName>
</protein>
<evidence type="ECO:0000313" key="2">
    <source>
        <dbReference type="EMBL" id="OGF92083.1"/>
    </source>
</evidence>
<evidence type="ECO:0000259" key="1">
    <source>
        <dbReference type="Pfam" id="PF15919"/>
    </source>
</evidence>
<feature type="domain" description="HicB-like antitoxin of toxin-antitoxin system" evidence="1">
    <location>
        <begin position="15"/>
        <end position="67"/>
    </location>
</feature>
<dbReference type="AlphaFoldDB" id="A0A1F5XW54"/>
<dbReference type="InterPro" id="IPR031807">
    <property type="entry name" value="HicB-like"/>
</dbReference>